<evidence type="ECO:0000313" key="3">
    <source>
        <dbReference type="Proteomes" id="UP001319870"/>
    </source>
</evidence>
<reference evidence="2 3" key="1">
    <citation type="submission" date="2021-09" db="EMBL/GenBank/DDBJ databases">
        <title>Isoptericola luteus sp. nov., a novel bacterium isolated from Harbin, the capital city of Heilongjiang province.</title>
        <authorList>
            <person name="Li J."/>
        </authorList>
    </citation>
    <scope>NUCLEOTIDE SEQUENCE [LARGE SCALE GENOMIC DNA]</scope>
    <source>
        <strain evidence="2 3">NEAU-Y5</strain>
    </source>
</reference>
<dbReference type="GO" id="GO:0016787">
    <property type="term" value="F:hydrolase activity"/>
    <property type="evidence" value="ECO:0007669"/>
    <property type="project" value="UniProtKB-KW"/>
</dbReference>
<keyword evidence="2" id="KW-0378">Hydrolase</keyword>
<dbReference type="EMBL" id="JAIXCQ010000002">
    <property type="protein sequence ID" value="MCA5892487.1"/>
    <property type="molecule type" value="Genomic_DNA"/>
</dbReference>
<dbReference type="RefSeq" id="WP_225564262.1">
    <property type="nucleotide sequence ID" value="NZ_JAIXCQ010000002.1"/>
</dbReference>
<dbReference type="InterPro" id="IPR029058">
    <property type="entry name" value="AB_hydrolase_fold"/>
</dbReference>
<sequence length="302" mass="31028">MLLQPALLSAPVRRPGPDAHHHPVPLVAAGTPGRTGVVFVHGMRTSSAIWDRQVDHVRATGHDALAVDLPAHGARRGQRFSMPAAFDVIDAATRSFRPGTAVVVVGLSLGGYTSLAWAARHARLTAAGHDGPRLAGVVASGCTADPRGKPVALFRDVARLTVAGAAAVRRGTSAAGTTWRRALTGGSSIAGGAEPAALLYPAASRGTVPAGAAAAPGWDVVTDALSQLAGRSSTAHLREIAAPVWLVNGARDRMRLEEARHLAAARDGALVVVPAAGHDVNSDAPDAFNRVLSRALTHFARA</sequence>
<organism evidence="2 3">
    <name type="scientific">Isoptericola luteus</name>
    <dbReference type="NCBI Taxonomy" id="2879484"/>
    <lineage>
        <taxon>Bacteria</taxon>
        <taxon>Bacillati</taxon>
        <taxon>Actinomycetota</taxon>
        <taxon>Actinomycetes</taxon>
        <taxon>Micrococcales</taxon>
        <taxon>Promicromonosporaceae</taxon>
        <taxon>Isoptericola</taxon>
    </lineage>
</organism>
<evidence type="ECO:0000259" key="1">
    <source>
        <dbReference type="Pfam" id="PF12697"/>
    </source>
</evidence>
<evidence type="ECO:0000313" key="2">
    <source>
        <dbReference type="EMBL" id="MCA5892487.1"/>
    </source>
</evidence>
<dbReference type="Proteomes" id="UP001319870">
    <property type="component" value="Unassembled WGS sequence"/>
</dbReference>
<gene>
    <name evidence="2" type="ORF">LEP48_03855</name>
</gene>
<protein>
    <submittedName>
        <fullName evidence="2">Alpha/beta hydrolase</fullName>
    </submittedName>
</protein>
<name>A0ABS7ZBT7_9MICO</name>
<dbReference type="Gene3D" id="3.40.50.1820">
    <property type="entry name" value="alpha/beta hydrolase"/>
    <property type="match status" value="1"/>
</dbReference>
<dbReference type="Pfam" id="PF12697">
    <property type="entry name" value="Abhydrolase_6"/>
    <property type="match status" value="1"/>
</dbReference>
<proteinExistence type="predicted"/>
<dbReference type="PANTHER" id="PTHR42886:SF29">
    <property type="entry name" value="PUMMELIG, ISOFORM A"/>
    <property type="match status" value="1"/>
</dbReference>
<keyword evidence="3" id="KW-1185">Reference proteome</keyword>
<dbReference type="SUPFAM" id="SSF53474">
    <property type="entry name" value="alpha/beta-Hydrolases"/>
    <property type="match status" value="1"/>
</dbReference>
<dbReference type="InterPro" id="IPR000073">
    <property type="entry name" value="AB_hydrolase_1"/>
</dbReference>
<dbReference type="PANTHER" id="PTHR42886">
    <property type="entry name" value="RE40534P-RELATED"/>
    <property type="match status" value="1"/>
</dbReference>
<accession>A0ABS7ZBT7</accession>
<feature type="domain" description="AB hydrolase-1" evidence="1">
    <location>
        <begin position="37"/>
        <end position="290"/>
    </location>
</feature>
<comment type="caution">
    <text evidence="2">The sequence shown here is derived from an EMBL/GenBank/DDBJ whole genome shotgun (WGS) entry which is preliminary data.</text>
</comment>